<keyword evidence="1" id="KW-0812">Transmembrane</keyword>
<dbReference type="EMBL" id="MLQS01000006">
    <property type="protein sequence ID" value="OIJ20869.1"/>
    <property type="molecule type" value="Genomic_DNA"/>
</dbReference>
<dbReference type="Proteomes" id="UP000180057">
    <property type="component" value="Unassembled WGS sequence"/>
</dbReference>
<keyword evidence="1" id="KW-0472">Membrane</keyword>
<name>A0A1S2M817_9BACI</name>
<protein>
    <submittedName>
        <fullName evidence="2">Uncharacterized protein</fullName>
    </submittedName>
</protein>
<evidence type="ECO:0000313" key="2">
    <source>
        <dbReference type="EMBL" id="OIJ20869.1"/>
    </source>
</evidence>
<sequence length="59" mass="6669">MKIFLFLVHLLLILSLFSLGFLNLLMFKNGFLGILSVLSGLLMIILLVNATDDRENFGR</sequence>
<accession>A0A1S2M817</accession>
<organism evidence="2 3">
    <name type="scientific">Anaerobacillus alkalidiazotrophicus</name>
    <dbReference type="NCBI Taxonomy" id="472963"/>
    <lineage>
        <taxon>Bacteria</taxon>
        <taxon>Bacillati</taxon>
        <taxon>Bacillota</taxon>
        <taxon>Bacilli</taxon>
        <taxon>Bacillales</taxon>
        <taxon>Bacillaceae</taxon>
        <taxon>Anaerobacillus</taxon>
    </lineage>
</organism>
<evidence type="ECO:0000313" key="3">
    <source>
        <dbReference type="Proteomes" id="UP000180057"/>
    </source>
</evidence>
<gene>
    <name evidence="2" type="ORF">BKP45_07820</name>
</gene>
<keyword evidence="1" id="KW-1133">Transmembrane helix</keyword>
<comment type="caution">
    <text evidence="2">The sequence shown here is derived from an EMBL/GenBank/DDBJ whole genome shotgun (WGS) entry which is preliminary data.</text>
</comment>
<reference evidence="2 3" key="1">
    <citation type="submission" date="2016-10" db="EMBL/GenBank/DDBJ databases">
        <title>Draft genome sequences of four alkaliphilic bacteria belonging to the Anaerobacillus genus.</title>
        <authorList>
            <person name="Bassil N.M."/>
            <person name="Lloyd J.R."/>
        </authorList>
    </citation>
    <scope>NUCLEOTIDE SEQUENCE [LARGE SCALE GENOMIC DNA]</scope>
    <source>
        <strain evidence="2 3">DSM 22531</strain>
    </source>
</reference>
<evidence type="ECO:0000256" key="1">
    <source>
        <dbReference type="SAM" id="Phobius"/>
    </source>
</evidence>
<dbReference type="AlphaFoldDB" id="A0A1S2M817"/>
<keyword evidence="3" id="KW-1185">Reference proteome</keyword>
<dbReference type="OrthoDB" id="2974765at2"/>
<proteinExistence type="predicted"/>
<feature type="transmembrane region" description="Helical" evidence="1">
    <location>
        <begin position="30"/>
        <end position="50"/>
    </location>
</feature>